<comment type="function">
    <text evidence="5">Specifically methylates the pseudouridine at position 1915 (m3Psi1915) in 23S rRNA.</text>
</comment>
<name>A0ABS0J6B2_9BACT</name>
<evidence type="ECO:0000256" key="3">
    <source>
        <dbReference type="ARBA" id="ARBA00022691"/>
    </source>
</evidence>
<comment type="catalytic activity">
    <reaction evidence="5">
        <text>pseudouridine(1915) in 23S rRNA + S-adenosyl-L-methionine = N(3)-methylpseudouridine(1915) in 23S rRNA + S-adenosyl-L-homocysteine + H(+)</text>
        <dbReference type="Rhea" id="RHEA:42752"/>
        <dbReference type="Rhea" id="RHEA-COMP:10221"/>
        <dbReference type="Rhea" id="RHEA-COMP:10222"/>
        <dbReference type="ChEBI" id="CHEBI:15378"/>
        <dbReference type="ChEBI" id="CHEBI:57856"/>
        <dbReference type="ChEBI" id="CHEBI:59789"/>
        <dbReference type="ChEBI" id="CHEBI:65314"/>
        <dbReference type="ChEBI" id="CHEBI:74486"/>
        <dbReference type="EC" id="2.1.1.177"/>
    </reaction>
</comment>
<dbReference type="PIRSF" id="PIRSF004505">
    <property type="entry name" value="MT_bac"/>
    <property type="match status" value="1"/>
</dbReference>
<sequence length="155" mass="17241">MKSLRLLAVGKLKTPFWQQAAAHYLERLRHTWRVTETLVRDGDAALPPARRNADEGARLLAALGPADIVVCMDERGKAYTSREFAALLDRLTENATAAPCFVIGGAYGLDDAVLRRATLRVCLGPMTFPHEMARVVLLEQLYRADCILRGSPYHH</sequence>
<evidence type="ECO:0000256" key="2">
    <source>
        <dbReference type="ARBA" id="ARBA00022679"/>
    </source>
</evidence>
<keyword evidence="5" id="KW-0698">rRNA processing</keyword>
<keyword evidence="5" id="KW-0963">Cytoplasm</keyword>
<gene>
    <name evidence="5" type="primary">rlmH</name>
    <name evidence="6" type="ORF">FVW20_13085</name>
</gene>
<dbReference type="HAMAP" id="MF_00658">
    <property type="entry name" value="23SrRNA_methyltr_H"/>
    <property type="match status" value="1"/>
</dbReference>
<comment type="caution">
    <text evidence="6">The sequence shown here is derived from an EMBL/GenBank/DDBJ whole genome shotgun (WGS) entry which is preliminary data.</text>
</comment>
<comment type="subunit">
    <text evidence="5">Homodimer.</text>
</comment>
<dbReference type="EC" id="2.1.1.177" evidence="5"/>
<evidence type="ECO:0000256" key="1">
    <source>
        <dbReference type="ARBA" id="ARBA00022603"/>
    </source>
</evidence>
<reference evidence="6 7" key="1">
    <citation type="submission" date="2019-08" db="EMBL/GenBank/DDBJ databases">
        <authorList>
            <person name="Luo N."/>
        </authorList>
    </citation>
    <scope>NUCLEOTIDE SEQUENCE [LARGE SCALE GENOMIC DNA]</scope>
    <source>
        <strain evidence="6 7">NCIMB 9442</strain>
    </source>
</reference>
<evidence type="ECO:0000256" key="4">
    <source>
        <dbReference type="ARBA" id="ARBA00038303"/>
    </source>
</evidence>
<dbReference type="SUPFAM" id="SSF75217">
    <property type="entry name" value="alpha/beta knot"/>
    <property type="match status" value="1"/>
</dbReference>
<keyword evidence="1 5" id="KW-0489">Methyltransferase</keyword>
<dbReference type="InterPro" id="IPR003742">
    <property type="entry name" value="RlmH-like"/>
</dbReference>
<dbReference type="InterPro" id="IPR029028">
    <property type="entry name" value="Alpha/beta_knot_MTases"/>
</dbReference>
<dbReference type="Gene3D" id="3.40.1280.10">
    <property type="match status" value="1"/>
</dbReference>
<dbReference type="CDD" id="cd18081">
    <property type="entry name" value="RlmH-like"/>
    <property type="match status" value="1"/>
</dbReference>
<organism evidence="6 7">
    <name type="scientific">Nitratidesulfovibrio oxamicus</name>
    <dbReference type="NCBI Taxonomy" id="32016"/>
    <lineage>
        <taxon>Bacteria</taxon>
        <taxon>Pseudomonadati</taxon>
        <taxon>Thermodesulfobacteriota</taxon>
        <taxon>Desulfovibrionia</taxon>
        <taxon>Desulfovibrionales</taxon>
        <taxon>Desulfovibrionaceae</taxon>
        <taxon>Nitratidesulfovibrio</taxon>
    </lineage>
</organism>
<keyword evidence="7" id="KW-1185">Reference proteome</keyword>
<keyword evidence="3 5" id="KW-0949">S-adenosyl-L-methionine</keyword>
<dbReference type="Pfam" id="PF02590">
    <property type="entry name" value="SPOUT_MTase"/>
    <property type="match status" value="1"/>
</dbReference>
<feature type="binding site" evidence="5">
    <location>
        <begin position="123"/>
        <end position="128"/>
    </location>
    <ligand>
        <name>S-adenosyl-L-methionine</name>
        <dbReference type="ChEBI" id="CHEBI:59789"/>
    </ligand>
</feature>
<proteinExistence type="inferred from homology"/>
<protein>
    <recommendedName>
        <fullName evidence="5">Ribosomal RNA large subunit methyltransferase H</fullName>
        <ecNumber evidence="5">2.1.1.177</ecNumber>
    </recommendedName>
    <alternativeName>
        <fullName evidence="5">23S rRNA (pseudouridine1915-N3)-methyltransferase</fullName>
    </alternativeName>
    <alternativeName>
        <fullName evidence="5">23S rRNA m3Psi1915 methyltransferase</fullName>
    </alternativeName>
    <alternativeName>
        <fullName evidence="5">rRNA (pseudouridine-N3-)-methyltransferase RlmH</fullName>
    </alternativeName>
</protein>
<dbReference type="Proteomes" id="UP001194469">
    <property type="component" value="Unassembled WGS sequence"/>
</dbReference>
<dbReference type="EMBL" id="VRYY01000414">
    <property type="protein sequence ID" value="MBG3877919.1"/>
    <property type="molecule type" value="Genomic_DNA"/>
</dbReference>
<dbReference type="PANTHER" id="PTHR33603">
    <property type="entry name" value="METHYLTRANSFERASE"/>
    <property type="match status" value="1"/>
</dbReference>
<comment type="similarity">
    <text evidence="4 5">Belongs to the RNA methyltransferase RlmH family.</text>
</comment>
<evidence type="ECO:0000313" key="7">
    <source>
        <dbReference type="Proteomes" id="UP001194469"/>
    </source>
</evidence>
<accession>A0ABS0J6B2</accession>
<evidence type="ECO:0000256" key="5">
    <source>
        <dbReference type="HAMAP-Rule" id="MF_00658"/>
    </source>
</evidence>
<evidence type="ECO:0000313" key="6">
    <source>
        <dbReference type="EMBL" id="MBG3877919.1"/>
    </source>
</evidence>
<dbReference type="PANTHER" id="PTHR33603:SF1">
    <property type="entry name" value="RIBOSOMAL RNA LARGE SUBUNIT METHYLTRANSFERASE H"/>
    <property type="match status" value="1"/>
</dbReference>
<feature type="binding site" evidence="5">
    <location>
        <position position="104"/>
    </location>
    <ligand>
        <name>S-adenosyl-L-methionine</name>
        <dbReference type="ChEBI" id="CHEBI:59789"/>
    </ligand>
</feature>
<dbReference type="RefSeq" id="WP_196609966.1">
    <property type="nucleotide sequence ID" value="NZ_VRYY01000414.1"/>
</dbReference>
<comment type="subcellular location">
    <subcellularLocation>
        <location evidence="5">Cytoplasm</location>
    </subcellularLocation>
</comment>
<dbReference type="InterPro" id="IPR029026">
    <property type="entry name" value="tRNA_m1G_MTases_N"/>
</dbReference>
<comment type="caution">
    <text evidence="5">Lacks conserved residue(s) required for the propagation of feature annotation.</text>
</comment>
<keyword evidence="2 5" id="KW-0808">Transferase</keyword>